<evidence type="ECO:0000259" key="3">
    <source>
        <dbReference type="Pfam" id="PF13839"/>
    </source>
</evidence>
<feature type="non-terminal residue" evidence="4">
    <location>
        <position position="1"/>
    </location>
</feature>
<protein>
    <recommendedName>
        <fullName evidence="3">Trichome birefringence-like C-terminal domain-containing protein</fullName>
    </recommendedName>
</protein>
<keyword evidence="2" id="KW-0732">Signal</keyword>
<dbReference type="OrthoDB" id="1839666at2759"/>
<sequence length="216" mass="24777">MALLGFQSSRRAFPYLLTILFLSCGQIHRASSVLLSGLKNHHGNHHQRKPLVHPNQTTCALFMGAWVRDDSYPVYQSSACPIVDPQFNCQMYGRPDSDYLKLRWQPANCELPRAPYLVDIDSVQGKRVLKLDDVSGNGNAWRDVDVLSFNTGHWWSHKGALQGWDYMQSGGSLYQDMDRLVALERGLRTWARWVDANVDYSRTRVFFQSISPTHYK</sequence>
<evidence type="ECO:0000256" key="2">
    <source>
        <dbReference type="SAM" id="SignalP"/>
    </source>
</evidence>
<organism evidence="4 5">
    <name type="scientific">Rhododendron williamsianum</name>
    <dbReference type="NCBI Taxonomy" id="262921"/>
    <lineage>
        <taxon>Eukaryota</taxon>
        <taxon>Viridiplantae</taxon>
        <taxon>Streptophyta</taxon>
        <taxon>Embryophyta</taxon>
        <taxon>Tracheophyta</taxon>
        <taxon>Spermatophyta</taxon>
        <taxon>Magnoliopsida</taxon>
        <taxon>eudicotyledons</taxon>
        <taxon>Gunneridae</taxon>
        <taxon>Pentapetalae</taxon>
        <taxon>asterids</taxon>
        <taxon>Ericales</taxon>
        <taxon>Ericaceae</taxon>
        <taxon>Ericoideae</taxon>
        <taxon>Rhodoreae</taxon>
        <taxon>Rhododendron</taxon>
    </lineage>
</organism>
<name>A0A6A4LZL7_9ERIC</name>
<dbReference type="GO" id="GO:0016020">
    <property type="term" value="C:membrane"/>
    <property type="evidence" value="ECO:0007669"/>
    <property type="project" value="UniProtKB-SubCell"/>
</dbReference>
<proteinExistence type="inferred from homology"/>
<feature type="domain" description="Trichome birefringence-like C-terminal" evidence="3">
    <location>
        <begin position="108"/>
        <end position="216"/>
    </location>
</feature>
<gene>
    <name evidence="4" type="ORF">C3L33_04486</name>
</gene>
<dbReference type="PANTHER" id="PTHR32285:SF14">
    <property type="entry name" value="PROTEIN PMR5"/>
    <property type="match status" value="1"/>
</dbReference>
<evidence type="ECO:0000313" key="5">
    <source>
        <dbReference type="Proteomes" id="UP000428333"/>
    </source>
</evidence>
<dbReference type="Pfam" id="PF13839">
    <property type="entry name" value="PC-Esterase"/>
    <property type="match status" value="1"/>
</dbReference>
<comment type="similarity">
    <text evidence="1">Belongs to the PC-esterase family. TBL subfamily.</text>
</comment>
<dbReference type="AlphaFoldDB" id="A0A6A4LZL7"/>
<dbReference type="EMBL" id="QEFC01000558">
    <property type="protein sequence ID" value="KAE9463605.1"/>
    <property type="molecule type" value="Genomic_DNA"/>
</dbReference>
<dbReference type="PANTHER" id="PTHR32285">
    <property type="entry name" value="PROTEIN TRICHOME BIREFRINGENCE-LIKE 9-RELATED"/>
    <property type="match status" value="1"/>
</dbReference>
<keyword evidence="5" id="KW-1185">Reference proteome</keyword>
<feature type="chain" id="PRO_5025527841" description="Trichome birefringence-like C-terminal domain-containing protein" evidence="2">
    <location>
        <begin position="33"/>
        <end position="216"/>
    </location>
</feature>
<accession>A0A6A4LZL7</accession>
<dbReference type="GO" id="GO:0016413">
    <property type="term" value="F:O-acetyltransferase activity"/>
    <property type="evidence" value="ECO:0007669"/>
    <property type="project" value="InterPro"/>
</dbReference>
<dbReference type="Proteomes" id="UP000428333">
    <property type="component" value="Linkage Group LG03"/>
</dbReference>
<feature type="signal peptide" evidence="2">
    <location>
        <begin position="1"/>
        <end position="32"/>
    </location>
</feature>
<dbReference type="InterPro" id="IPR029962">
    <property type="entry name" value="TBL"/>
</dbReference>
<comment type="caution">
    <text evidence="4">The sequence shown here is derived from an EMBL/GenBank/DDBJ whole genome shotgun (WGS) entry which is preliminary data.</text>
</comment>
<dbReference type="GO" id="GO:0005794">
    <property type="term" value="C:Golgi apparatus"/>
    <property type="evidence" value="ECO:0007669"/>
    <property type="project" value="TreeGrafter"/>
</dbReference>
<reference evidence="4 5" key="1">
    <citation type="journal article" date="2019" name="Genome Biol. Evol.">
        <title>The Rhododendron genome and chromosomal organization provide insight into shared whole-genome duplications across the heath family (Ericaceae).</title>
        <authorList>
            <person name="Soza V.L."/>
            <person name="Lindsley D."/>
            <person name="Waalkes A."/>
            <person name="Ramage E."/>
            <person name="Patwardhan R.P."/>
            <person name="Burton J.N."/>
            <person name="Adey A."/>
            <person name="Kumar A."/>
            <person name="Qiu R."/>
            <person name="Shendure J."/>
            <person name="Hall B."/>
        </authorList>
    </citation>
    <scope>NUCLEOTIDE SEQUENCE [LARGE SCALE GENOMIC DNA]</scope>
    <source>
        <strain evidence="4">RSF 1966-606</strain>
    </source>
</reference>
<evidence type="ECO:0000313" key="4">
    <source>
        <dbReference type="EMBL" id="KAE9463605.1"/>
    </source>
</evidence>
<evidence type="ECO:0000256" key="1">
    <source>
        <dbReference type="ARBA" id="ARBA00007727"/>
    </source>
</evidence>
<dbReference type="InterPro" id="IPR026057">
    <property type="entry name" value="TBL_C"/>
</dbReference>